<dbReference type="AlphaFoldDB" id="A0A926D9T1"/>
<evidence type="ECO:0000259" key="3">
    <source>
        <dbReference type="Pfam" id="PF00881"/>
    </source>
</evidence>
<comment type="similarity">
    <text evidence="1">Belongs to the nitroreductase family.</text>
</comment>
<dbReference type="PANTHER" id="PTHR43673">
    <property type="entry name" value="NAD(P)H NITROREDUCTASE YDGI-RELATED"/>
    <property type="match status" value="1"/>
</dbReference>
<keyword evidence="2" id="KW-0560">Oxidoreductase</keyword>
<name>A0A926D9T1_9FIRM</name>
<dbReference type="Proteomes" id="UP000651482">
    <property type="component" value="Unassembled WGS sequence"/>
</dbReference>
<dbReference type="GO" id="GO:0016491">
    <property type="term" value="F:oxidoreductase activity"/>
    <property type="evidence" value="ECO:0007669"/>
    <property type="project" value="UniProtKB-KW"/>
</dbReference>
<gene>
    <name evidence="5" type="ORF">IAG03_08030</name>
</gene>
<dbReference type="RefSeq" id="WP_249319605.1">
    <property type="nucleotide sequence ID" value="NZ_JACRSN010000010.1"/>
</dbReference>
<proteinExistence type="inferred from homology"/>
<dbReference type="PANTHER" id="PTHR43673:SF10">
    <property type="entry name" value="NADH DEHYDROGENASE_NAD(P)H NITROREDUCTASE XCC3605-RELATED"/>
    <property type="match status" value="1"/>
</dbReference>
<dbReference type="SUPFAM" id="SSF55469">
    <property type="entry name" value="FMN-dependent nitroreductase-like"/>
    <property type="match status" value="1"/>
</dbReference>
<evidence type="ECO:0000256" key="2">
    <source>
        <dbReference type="ARBA" id="ARBA00023002"/>
    </source>
</evidence>
<dbReference type="Gene3D" id="3.40.109.10">
    <property type="entry name" value="NADH Oxidase"/>
    <property type="match status" value="1"/>
</dbReference>
<evidence type="ECO:0000313" key="5">
    <source>
        <dbReference type="EMBL" id="MBC8533952.1"/>
    </source>
</evidence>
<dbReference type="InterPro" id="IPR000415">
    <property type="entry name" value="Nitroreductase-like"/>
</dbReference>
<evidence type="ECO:0000259" key="4">
    <source>
        <dbReference type="Pfam" id="PF14512"/>
    </source>
</evidence>
<dbReference type="InterPro" id="IPR029478">
    <property type="entry name" value="TM1586_NiRdase"/>
</dbReference>
<reference evidence="5" key="1">
    <citation type="submission" date="2020-08" db="EMBL/GenBank/DDBJ databases">
        <title>Genome public.</title>
        <authorList>
            <person name="Liu C."/>
            <person name="Sun Q."/>
        </authorList>
    </citation>
    <scope>NUCLEOTIDE SEQUENCE</scope>
    <source>
        <strain evidence="5">NSJ-40</strain>
    </source>
</reference>
<evidence type="ECO:0000313" key="6">
    <source>
        <dbReference type="Proteomes" id="UP000651482"/>
    </source>
</evidence>
<dbReference type="Pfam" id="PF00881">
    <property type="entry name" value="Nitroreductase"/>
    <property type="match status" value="1"/>
</dbReference>
<keyword evidence="6" id="KW-1185">Reference proteome</keyword>
<protein>
    <submittedName>
        <fullName evidence="5">Nitroreductase family protein</fullName>
    </submittedName>
</protein>
<dbReference type="EMBL" id="JACRSN010000010">
    <property type="protein sequence ID" value="MBC8533952.1"/>
    <property type="molecule type" value="Genomic_DNA"/>
</dbReference>
<dbReference type="InterPro" id="IPR029479">
    <property type="entry name" value="Nitroreductase"/>
</dbReference>
<dbReference type="Pfam" id="PF14512">
    <property type="entry name" value="TM1586_NiRdase"/>
    <property type="match status" value="1"/>
</dbReference>
<accession>A0A926D9T1</accession>
<sequence length="171" mass="19203">MELLKLIELRRSVRAYQSKPVENEKLALVLEAGRLAPSARNGQDWKFVVVQDKALIEKLVPACCDQKFVGEAPAFLAICSDDHDLMRCGQPVDTVDCSIALSFMMLQAAELGLGTCWLGSFYEDAVREILHIPEQYRVVAVTPLGYPVSEPKQRPRKPIEELVAQDDQWAF</sequence>
<comment type="caution">
    <text evidence="5">The sequence shown here is derived from an EMBL/GenBank/DDBJ whole genome shotgun (WGS) entry which is preliminary data.</text>
</comment>
<feature type="domain" description="Nitroreductase" evidence="3">
    <location>
        <begin position="9"/>
        <end position="83"/>
    </location>
</feature>
<evidence type="ECO:0000256" key="1">
    <source>
        <dbReference type="ARBA" id="ARBA00007118"/>
    </source>
</evidence>
<dbReference type="CDD" id="cd02139">
    <property type="entry name" value="nitroreductase"/>
    <property type="match status" value="1"/>
</dbReference>
<organism evidence="5 6">
    <name type="scientific">Yeguia hominis</name>
    <dbReference type="NCBI Taxonomy" id="2763662"/>
    <lineage>
        <taxon>Bacteria</taxon>
        <taxon>Bacillati</taxon>
        <taxon>Bacillota</taxon>
        <taxon>Clostridia</taxon>
        <taxon>Eubacteriales</taxon>
        <taxon>Yeguiaceae</taxon>
        <taxon>Yeguia</taxon>
    </lineage>
</organism>
<feature type="domain" description="Putative nitroreductase TM1586" evidence="4">
    <location>
        <begin position="97"/>
        <end position="167"/>
    </location>
</feature>